<dbReference type="Proteomes" id="UP000005096">
    <property type="component" value="Chromosome"/>
</dbReference>
<dbReference type="GO" id="GO:0016491">
    <property type="term" value="F:oxidoreductase activity"/>
    <property type="evidence" value="ECO:0007669"/>
    <property type="project" value="InterPro"/>
</dbReference>
<sequence>MTLRENPAVAALLGRRSIRRFESREVEEERISLLLECACAAPSAAGTRPWHFVVVRDRGRLDALAQAHPYGKMLFQAPLAVVVCGDPGKSDLARLYWEEDCSAAMENLLVAAHALGLGGVWLGVQHTPQREAALRVILSIPETVRVLGVAALGYPGEAKAPHSGWDEGSIHRDGW</sequence>
<dbReference type="InterPro" id="IPR029479">
    <property type="entry name" value="Nitroreductase"/>
</dbReference>
<organism evidence="2 3">
    <name type="scientific">Aminomonas paucivorans DSM 12260</name>
    <dbReference type="NCBI Taxonomy" id="584708"/>
    <lineage>
        <taxon>Bacteria</taxon>
        <taxon>Thermotogati</taxon>
        <taxon>Synergistota</taxon>
        <taxon>Synergistia</taxon>
        <taxon>Synergistales</taxon>
        <taxon>Synergistaceae</taxon>
        <taxon>Aminomonas</taxon>
    </lineage>
</organism>
<accession>E3CZ43</accession>
<dbReference type="eggNOG" id="COG0778">
    <property type="taxonomic scope" value="Bacteria"/>
</dbReference>
<gene>
    <name evidence="2" type="ORF">Apau_0382</name>
</gene>
<dbReference type="SUPFAM" id="SSF55469">
    <property type="entry name" value="FMN-dependent nitroreductase-like"/>
    <property type="match status" value="1"/>
</dbReference>
<dbReference type="Pfam" id="PF00881">
    <property type="entry name" value="Nitroreductase"/>
    <property type="match status" value="1"/>
</dbReference>
<dbReference type="RefSeq" id="WP_006299963.1">
    <property type="nucleotide sequence ID" value="NZ_CM001022.1"/>
</dbReference>
<dbReference type="Gene3D" id="3.40.109.10">
    <property type="entry name" value="NADH Oxidase"/>
    <property type="match status" value="1"/>
</dbReference>
<evidence type="ECO:0000259" key="1">
    <source>
        <dbReference type="Pfam" id="PF00881"/>
    </source>
</evidence>
<dbReference type="OrthoDB" id="9812105at2"/>
<proteinExistence type="predicted"/>
<feature type="domain" description="Nitroreductase" evidence="1">
    <location>
        <begin position="13"/>
        <end position="154"/>
    </location>
</feature>
<dbReference type="HOGENOM" id="CLU_070764_7_3_0"/>
<evidence type="ECO:0000313" key="2">
    <source>
        <dbReference type="EMBL" id="EFQ22816.1"/>
    </source>
</evidence>
<dbReference type="EMBL" id="CM001022">
    <property type="protein sequence ID" value="EFQ22816.1"/>
    <property type="molecule type" value="Genomic_DNA"/>
</dbReference>
<dbReference type="PANTHER" id="PTHR23026">
    <property type="entry name" value="NADPH NITROREDUCTASE"/>
    <property type="match status" value="1"/>
</dbReference>
<dbReference type="PaxDb" id="584708-Apau_0382"/>
<name>E3CZ43_9BACT</name>
<keyword evidence="3" id="KW-1185">Reference proteome</keyword>
<dbReference type="PANTHER" id="PTHR23026:SF123">
    <property type="entry name" value="NAD(P)H NITROREDUCTASE RV3131-RELATED"/>
    <property type="match status" value="1"/>
</dbReference>
<dbReference type="InterPro" id="IPR050627">
    <property type="entry name" value="Nitroreductase/BluB"/>
</dbReference>
<protein>
    <submittedName>
        <fullName evidence="2">Nitroreductase</fullName>
    </submittedName>
</protein>
<evidence type="ECO:0000313" key="3">
    <source>
        <dbReference type="Proteomes" id="UP000005096"/>
    </source>
</evidence>
<dbReference type="AlphaFoldDB" id="E3CZ43"/>
<dbReference type="STRING" id="584708.Apau_0382"/>
<dbReference type="CDD" id="cd02150">
    <property type="entry name" value="nitroreductase"/>
    <property type="match status" value="1"/>
</dbReference>
<dbReference type="InterPro" id="IPR000415">
    <property type="entry name" value="Nitroreductase-like"/>
</dbReference>
<reference evidence="2 3" key="1">
    <citation type="journal article" date="2010" name="Stand. Genomic Sci.">
        <title>Non-contiguous finished genome sequence of Aminomonas paucivorans type strain (GLU-3).</title>
        <authorList>
            <person name="Pitluck S."/>
            <person name="Yasawong M."/>
            <person name="Held B."/>
            <person name="Lapidus A."/>
            <person name="Nolan M."/>
            <person name="Copeland A."/>
            <person name="Lucas S."/>
            <person name="Del Rio T.G."/>
            <person name="Tice H."/>
            <person name="Cheng J.F."/>
            <person name="Chertkov O."/>
            <person name="Goodwin L."/>
            <person name="Tapia R."/>
            <person name="Han C."/>
            <person name="Liolios K."/>
            <person name="Ivanova N."/>
            <person name="Mavromatis K."/>
            <person name="Ovchinnikova G."/>
            <person name="Pati A."/>
            <person name="Chen A."/>
            <person name="Palaniappan K."/>
            <person name="Land M."/>
            <person name="Hauser L."/>
            <person name="Chang Y.J."/>
            <person name="Jeffries C.D."/>
            <person name="Pukall R."/>
            <person name="Spring S."/>
            <person name="Rohde M."/>
            <person name="Sikorski J."/>
            <person name="Goker M."/>
            <person name="Woyke T."/>
            <person name="Bristow J."/>
            <person name="Eisen J.A."/>
            <person name="Markowitz V."/>
            <person name="Hugenholtz P."/>
            <person name="Kyrpides N.C."/>
            <person name="Klenk H.P."/>
        </authorList>
    </citation>
    <scope>NUCLEOTIDE SEQUENCE [LARGE SCALE GENOMIC DNA]</scope>
    <source>
        <strain evidence="2 3">DSM 12260</strain>
    </source>
</reference>